<dbReference type="AlphaFoldDB" id="A0A0G3GSY0"/>
<dbReference type="PATRIC" id="fig|1050174.4.peg.82"/>
<accession>A0A0G3GSY0</accession>
<sequence>MANVAVGGGDGEFDLDRDNPTILGFGDGIDFAVVIAGPEVANCGEVRLGCDSDGEHR</sequence>
<evidence type="ECO:0000313" key="1">
    <source>
        <dbReference type="EMBL" id="AKK01972.1"/>
    </source>
</evidence>
<dbReference type="RefSeq" id="WP_236684340.1">
    <property type="nucleotide sequence ID" value="NZ_CP011541.1"/>
</dbReference>
<dbReference type="STRING" id="1050174.CEPID_00390"/>
<dbReference type="Proteomes" id="UP000035368">
    <property type="component" value="Chromosome"/>
</dbReference>
<organism evidence="1 2">
    <name type="scientific">Corynebacterium epidermidicanis</name>
    <dbReference type="NCBI Taxonomy" id="1050174"/>
    <lineage>
        <taxon>Bacteria</taxon>
        <taxon>Bacillati</taxon>
        <taxon>Actinomycetota</taxon>
        <taxon>Actinomycetes</taxon>
        <taxon>Mycobacteriales</taxon>
        <taxon>Corynebacteriaceae</taxon>
        <taxon>Corynebacterium</taxon>
    </lineage>
</organism>
<name>A0A0G3GSY0_9CORY</name>
<evidence type="ECO:0000313" key="2">
    <source>
        <dbReference type="Proteomes" id="UP000035368"/>
    </source>
</evidence>
<keyword evidence="2" id="KW-1185">Reference proteome</keyword>
<dbReference type="EMBL" id="CP011541">
    <property type="protein sequence ID" value="AKK01972.1"/>
    <property type="molecule type" value="Genomic_DNA"/>
</dbReference>
<dbReference type="KEGG" id="cei:CEPID_00390"/>
<proteinExistence type="predicted"/>
<protein>
    <submittedName>
        <fullName evidence="1">Uncharacterized protein</fullName>
    </submittedName>
</protein>
<reference evidence="1 2" key="1">
    <citation type="submission" date="2015-05" db="EMBL/GenBank/DDBJ databases">
        <title>Complete genome sequence of Corynebacterium epidermidicanis DSM 45586, isolated from the skin of a dog suffering from pruritus.</title>
        <authorList>
            <person name="Ruckert C."/>
            <person name="Albersmeier A."/>
            <person name="Winkler A."/>
            <person name="Tauch A."/>
        </authorList>
    </citation>
    <scope>NUCLEOTIDE SEQUENCE [LARGE SCALE GENOMIC DNA]</scope>
    <source>
        <strain evidence="1 2">DSM 45586</strain>
    </source>
</reference>
<gene>
    <name evidence="1" type="ORF">CEPID_00390</name>
</gene>